<feature type="compositionally biased region" description="Low complexity" evidence="1">
    <location>
        <begin position="212"/>
        <end position="224"/>
    </location>
</feature>
<feature type="compositionally biased region" description="Low complexity" evidence="1">
    <location>
        <begin position="190"/>
        <end position="201"/>
    </location>
</feature>
<keyword evidence="3" id="KW-1185">Reference proteome</keyword>
<dbReference type="InParanoid" id="D8Q2S2"/>
<organism evidence="3">
    <name type="scientific">Schizophyllum commune (strain H4-8 / FGSC 9210)</name>
    <name type="common">Split gill fungus</name>
    <dbReference type="NCBI Taxonomy" id="578458"/>
    <lineage>
        <taxon>Eukaryota</taxon>
        <taxon>Fungi</taxon>
        <taxon>Dikarya</taxon>
        <taxon>Basidiomycota</taxon>
        <taxon>Agaricomycotina</taxon>
        <taxon>Agaricomycetes</taxon>
        <taxon>Agaricomycetidae</taxon>
        <taxon>Agaricales</taxon>
        <taxon>Schizophyllaceae</taxon>
        <taxon>Schizophyllum</taxon>
    </lineage>
</organism>
<dbReference type="EMBL" id="GL377305">
    <property type="protein sequence ID" value="EFI97571.1"/>
    <property type="molecule type" value="Genomic_DNA"/>
</dbReference>
<evidence type="ECO:0000313" key="3">
    <source>
        <dbReference type="Proteomes" id="UP000007431"/>
    </source>
</evidence>
<feature type="compositionally biased region" description="Low complexity" evidence="1">
    <location>
        <begin position="63"/>
        <end position="80"/>
    </location>
</feature>
<feature type="region of interest" description="Disordered" evidence="1">
    <location>
        <begin position="1"/>
        <end position="26"/>
    </location>
</feature>
<evidence type="ECO:0000313" key="2">
    <source>
        <dbReference type="EMBL" id="EFI97571.1"/>
    </source>
</evidence>
<protein>
    <submittedName>
        <fullName evidence="2">Uncharacterized protein</fullName>
    </submittedName>
</protein>
<dbReference type="VEuPathDB" id="FungiDB:SCHCODRAFT_02686172"/>
<dbReference type="Proteomes" id="UP000007431">
    <property type="component" value="Unassembled WGS sequence"/>
</dbReference>
<dbReference type="OrthoDB" id="10561856at2759"/>
<feature type="region of interest" description="Disordered" evidence="1">
    <location>
        <begin position="63"/>
        <end position="137"/>
    </location>
</feature>
<dbReference type="GeneID" id="9592753"/>
<proteinExistence type="predicted"/>
<dbReference type="KEGG" id="scm:SCHCO_02686172"/>
<gene>
    <name evidence="2" type="ORF">SCHCODRAFT_233875</name>
</gene>
<evidence type="ECO:0000256" key="1">
    <source>
        <dbReference type="SAM" id="MobiDB-lite"/>
    </source>
</evidence>
<accession>D8Q2S2</accession>
<sequence length="252" mass="26096">MNLRPSTAACKERRSSNGSHDPAGVIDKKTLEWIEAGLPGLSPKDRQAVLVRFFEEQARGKVAAGTATAKAPSAPTAAPGVAGNAQAQSQRGGNPPVYPPPTPRTQHGGSSYYRTVPTPQPGPLPARQMPTFTYTPPATMTSSYYSFAAQYARSGAQQSATSGAPNRPLPPTWTGTSKPLTAAPKPPTGAPSSAAGGSKSAQPVPRVHSAPREPAAPRVPSASRSSKRKTRSGSLERASVQRSAKKVAPAMA</sequence>
<feature type="region of interest" description="Disordered" evidence="1">
    <location>
        <begin position="152"/>
        <end position="252"/>
    </location>
</feature>
<reference evidence="2 3" key="1">
    <citation type="journal article" date="2010" name="Nat. Biotechnol.">
        <title>Genome sequence of the model mushroom Schizophyllum commune.</title>
        <authorList>
            <person name="Ohm R.A."/>
            <person name="de Jong J.F."/>
            <person name="Lugones L.G."/>
            <person name="Aerts A."/>
            <person name="Kothe E."/>
            <person name="Stajich J.E."/>
            <person name="de Vries R.P."/>
            <person name="Record E."/>
            <person name="Levasseur A."/>
            <person name="Baker S.E."/>
            <person name="Bartholomew K.A."/>
            <person name="Coutinho P.M."/>
            <person name="Erdmann S."/>
            <person name="Fowler T.J."/>
            <person name="Gathman A.C."/>
            <person name="Lombard V."/>
            <person name="Henrissat B."/>
            <person name="Knabe N."/>
            <person name="Kuees U."/>
            <person name="Lilly W.W."/>
            <person name="Lindquist E."/>
            <person name="Lucas S."/>
            <person name="Magnuson J.K."/>
            <person name="Piumi F."/>
            <person name="Raudaskoski M."/>
            <person name="Salamov A."/>
            <person name="Schmutz J."/>
            <person name="Schwarze F.W.M.R."/>
            <person name="vanKuyk P.A."/>
            <person name="Horton J.S."/>
            <person name="Grigoriev I.V."/>
            <person name="Woesten H.A.B."/>
        </authorList>
    </citation>
    <scope>NUCLEOTIDE SEQUENCE [LARGE SCALE GENOMIC DNA]</scope>
    <source>
        <strain evidence="3">H4-8 / FGSC 9210</strain>
    </source>
</reference>
<dbReference type="HOGENOM" id="CLU_1103319_0_0_1"/>
<feature type="compositionally biased region" description="Polar residues" evidence="1">
    <location>
        <begin position="104"/>
        <end position="113"/>
    </location>
</feature>
<feature type="compositionally biased region" description="Polar residues" evidence="1">
    <location>
        <begin position="155"/>
        <end position="164"/>
    </location>
</feature>
<dbReference type="AlphaFoldDB" id="D8Q2S2"/>
<dbReference type="RefSeq" id="XP_003032474.1">
    <property type="nucleotide sequence ID" value="XM_003032428.1"/>
</dbReference>
<name>D8Q2S2_SCHCM</name>